<organism evidence="10 11">
    <name type="scientific">Bifiguratus adelaidae</name>
    <dbReference type="NCBI Taxonomy" id="1938954"/>
    <lineage>
        <taxon>Eukaryota</taxon>
        <taxon>Fungi</taxon>
        <taxon>Fungi incertae sedis</taxon>
        <taxon>Mucoromycota</taxon>
        <taxon>Mucoromycotina</taxon>
        <taxon>Endogonomycetes</taxon>
        <taxon>Endogonales</taxon>
        <taxon>Endogonales incertae sedis</taxon>
        <taxon>Bifiguratus</taxon>
    </lineage>
</organism>
<dbReference type="PANTHER" id="PTHR40626:SF11">
    <property type="entry name" value="ZINC FINGER PROTEIN YPR022C"/>
    <property type="match status" value="1"/>
</dbReference>
<dbReference type="FunFam" id="3.30.160.60:FF:002343">
    <property type="entry name" value="Zinc finger protein 33A"/>
    <property type="match status" value="1"/>
</dbReference>
<keyword evidence="6" id="KW-0539">Nucleus</keyword>
<evidence type="ECO:0000256" key="4">
    <source>
        <dbReference type="ARBA" id="ARBA00022771"/>
    </source>
</evidence>
<feature type="region of interest" description="Disordered" evidence="8">
    <location>
        <begin position="1"/>
        <end position="43"/>
    </location>
</feature>
<feature type="region of interest" description="Disordered" evidence="8">
    <location>
        <begin position="98"/>
        <end position="129"/>
    </location>
</feature>
<evidence type="ECO:0000313" key="11">
    <source>
        <dbReference type="Proteomes" id="UP000242875"/>
    </source>
</evidence>
<evidence type="ECO:0000256" key="6">
    <source>
        <dbReference type="ARBA" id="ARBA00023242"/>
    </source>
</evidence>
<evidence type="ECO:0000259" key="9">
    <source>
        <dbReference type="PROSITE" id="PS50157"/>
    </source>
</evidence>
<protein>
    <recommendedName>
        <fullName evidence="9">C2H2-type domain-containing protein</fullName>
    </recommendedName>
</protein>
<keyword evidence="2" id="KW-0479">Metal-binding</keyword>
<dbReference type="GO" id="GO:0000978">
    <property type="term" value="F:RNA polymerase II cis-regulatory region sequence-specific DNA binding"/>
    <property type="evidence" value="ECO:0007669"/>
    <property type="project" value="InterPro"/>
</dbReference>
<keyword evidence="5" id="KW-0862">Zinc</keyword>
<dbReference type="GO" id="GO:0000981">
    <property type="term" value="F:DNA-binding transcription factor activity, RNA polymerase II-specific"/>
    <property type="evidence" value="ECO:0007669"/>
    <property type="project" value="InterPro"/>
</dbReference>
<keyword evidence="4 7" id="KW-0863">Zinc-finger</keyword>
<feature type="compositionally biased region" description="Basic residues" evidence="8">
    <location>
        <begin position="28"/>
        <end position="42"/>
    </location>
</feature>
<comment type="subcellular location">
    <subcellularLocation>
        <location evidence="1">Nucleus</location>
    </subcellularLocation>
</comment>
<proteinExistence type="predicted"/>
<dbReference type="EMBL" id="MVBO01000001">
    <property type="protein sequence ID" value="OZJ06801.1"/>
    <property type="molecule type" value="Genomic_DNA"/>
</dbReference>
<feature type="compositionally biased region" description="Acidic residues" evidence="8">
    <location>
        <begin position="151"/>
        <end position="165"/>
    </location>
</feature>
<dbReference type="SUPFAM" id="SSF57667">
    <property type="entry name" value="beta-beta-alpha zinc fingers"/>
    <property type="match status" value="1"/>
</dbReference>
<dbReference type="PROSITE" id="PS50157">
    <property type="entry name" value="ZINC_FINGER_C2H2_2"/>
    <property type="match status" value="2"/>
</dbReference>
<evidence type="ECO:0000256" key="2">
    <source>
        <dbReference type="ARBA" id="ARBA00022723"/>
    </source>
</evidence>
<evidence type="ECO:0000256" key="5">
    <source>
        <dbReference type="ARBA" id="ARBA00022833"/>
    </source>
</evidence>
<feature type="compositionally biased region" description="Basic and acidic residues" evidence="8">
    <location>
        <begin position="166"/>
        <end position="185"/>
    </location>
</feature>
<dbReference type="SMART" id="SM00355">
    <property type="entry name" value="ZnF_C2H2"/>
    <property type="match status" value="2"/>
</dbReference>
<feature type="region of interest" description="Disordered" evidence="8">
    <location>
        <begin position="143"/>
        <end position="235"/>
    </location>
</feature>
<keyword evidence="3" id="KW-0677">Repeat</keyword>
<evidence type="ECO:0000256" key="1">
    <source>
        <dbReference type="ARBA" id="ARBA00004123"/>
    </source>
</evidence>
<feature type="domain" description="C2H2-type" evidence="9">
    <location>
        <begin position="47"/>
        <end position="77"/>
    </location>
</feature>
<evidence type="ECO:0000256" key="3">
    <source>
        <dbReference type="ARBA" id="ARBA00022737"/>
    </source>
</evidence>
<dbReference type="OrthoDB" id="10018191at2759"/>
<reference evidence="10 11" key="1">
    <citation type="journal article" date="2017" name="Mycologia">
        <title>Bifiguratus adelaidae, gen. et sp. nov., a new member of Mucoromycotina in endophytic and soil-dwelling habitats.</title>
        <authorList>
            <person name="Torres-Cruz T.J."/>
            <person name="Billingsley Tobias T.L."/>
            <person name="Almatruk M."/>
            <person name="Hesse C."/>
            <person name="Kuske C.R."/>
            <person name="Desiro A."/>
            <person name="Benucci G.M."/>
            <person name="Bonito G."/>
            <person name="Stajich J.E."/>
            <person name="Dunlap C."/>
            <person name="Arnold A.E."/>
            <person name="Porras-Alfaro A."/>
        </authorList>
    </citation>
    <scope>NUCLEOTIDE SEQUENCE [LARGE SCALE GENOMIC DNA]</scope>
    <source>
        <strain evidence="10 11">AZ0501</strain>
    </source>
</reference>
<accession>A0A261Y893</accession>
<sequence>MTSPPPDLDEKRNTSSAEDNAQSSKSTSSKKGKGGARWRSGGKPKLFQCTGFGDCRMIFTRSEHLARHARKHTGEKPFKCIVAGCGRMFSRFDNMMQHTQTHSHGARGTKAKSAAKKTGQPKARTTAKRKWYRREWEYSDDEDSIHSSVELEGDELELSEDEDDEILRSKLERRDSGDRFKKSSQEDIDDDGQSQRSLSNSSSANNSVKSTPEPSRRYLSRPTLNAYPRRNSHPPSFEYLPRAPYTPISPSYPPLLKLQHSWPNSLSNNGPLPTIPMSPHSPPKAGYKHIYESKPAQHVPLSSLLHRPVSSYFLQQSISCTRVTQQRPGIDQSPALGMMWPLNWFSTPAHGPNVIPQSPNSLEDERSTPPLTSSPPARPGRRLSVHDLCNPIESLQDAFLPSPKMAHASLPGYRALLPKIRFGAQDFKEEDDCIDLTADEMDALVGFSKLYSCTTQKVEPL</sequence>
<dbReference type="AlphaFoldDB" id="A0A261Y893"/>
<dbReference type="Proteomes" id="UP000242875">
    <property type="component" value="Unassembled WGS sequence"/>
</dbReference>
<evidence type="ECO:0000256" key="7">
    <source>
        <dbReference type="PROSITE-ProRule" id="PRU00042"/>
    </source>
</evidence>
<dbReference type="PANTHER" id="PTHR40626">
    <property type="entry name" value="MIP31509P"/>
    <property type="match status" value="1"/>
</dbReference>
<dbReference type="Gene3D" id="3.30.160.60">
    <property type="entry name" value="Classic Zinc Finger"/>
    <property type="match status" value="2"/>
</dbReference>
<dbReference type="InterPro" id="IPR013087">
    <property type="entry name" value="Znf_C2H2_type"/>
</dbReference>
<feature type="region of interest" description="Disordered" evidence="8">
    <location>
        <begin position="351"/>
        <end position="383"/>
    </location>
</feature>
<comment type="caution">
    <text evidence="10">The sequence shown here is derived from an EMBL/GenBank/DDBJ whole genome shotgun (WGS) entry which is preliminary data.</text>
</comment>
<evidence type="ECO:0000313" key="10">
    <source>
        <dbReference type="EMBL" id="OZJ06801.1"/>
    </source>
</evidence>
<dbReference type="InterPro" id="IPR036236">
    <property type="entry name" value="Znf_C2H2_sf"/>
</dbReference>
<feature type="compositionally biased region" description="Basic residues" evidence="8">
    <location>
        <begin position="104"/>
        <end position="115"/>
    </location>
</feature>
<name>A0A261Y893_9FUNG</name>
<dbReference type="Pfam" id="PF00096">
    <property type="entry name" value="zf-C2H2"/>
    <property type="match status" value="1"/>
</dbReference>
<dbReference type="GO" id="GO:0008270">
    <property type="term" value="F:zinc ion binding"/>
    <property type="evidence" value="ECO:0007669"/>
    <property type="project" value="UniProtKB-KW"/>
</dbReference>
<feature type="compositionally biased region" description="Low complexity" evidence="8">
    <location>
        <begin position="194"/>
        <end position="210"/>
    </location>
</feature>
<dbReference type="GO" id="GO:0000785">
    <property type="term" value="C:chromatin"/>
    <property type="evidence" value="ECO:0007669"/>
    <property type="project" value="TreeGrafter"/>
</dbReference>
<dbReference type="InterPro" id="IPR051059">
    <property type="entry name" value="VerF-like"/>
</dbReference>
<evidence type="ECO:0000256" key="8">
    <source>
        <dbReference type="SAM" id="MobiDB-lite"/>
    </source>
</evidence>
<gene>
    <name evidence="10" type="ORF">BZG36_00162</name>
</gene>
<dbReference type="GO" id="GO:0005634">
    <property type="term" value="C:nucleus"/>
    <property type="evidence" value="ECO:0007669"/>
    <property type="project" value="UniProtKB-SubCell"/>
</dbReference>
<feature type="domain" description="C2H2-type" evidence="9">
    <location>
        <begin position="78"/>
        <end position="103"/>
    </location>
</feature>
<keyword evidence="11" id="KW-1185">Reference proteome</keyword>